<dbReference type="EMBL" id="AHPL01000006">
    <property type="protein sequence ID" value="KEC55775.1"/>
    <property type="molecule type" value="Genomic_DNA"/>
</dbReference>
<evidence type="ECO:0000256" key="6">
    <source>
        <dbReference type="RuleBase" id="RU003887"/>
    </source>
</evidence>
<dbReference type="HOGENOM" id="CLU_024979_1_0_5"/>
<dbReference type="GO" id="GO:0000455">
    <property type="term" value="P:enzyme-directed rRNA pseudouridine synthesis"/>
    <property type="evidence" value="ECO:0007669"/>
    <property type="project" value="UniProtKB-ARBA"/>
</dbReference>
<feature type="region of interest" description="Disordered" evidence="7">
    <location>
        <begin position="439"/>
        <end position="499"/>
    </location>
</feature>
<dbReference type="Gene3D" id="3.30.70.1560">
    <property type="entry name" value="Alpha-L RNA-binding motif"/>
    <property type="match status" value="1"/>
</dbReference>
<dbReference type="STRING" id="1134510.O9A_00553"/>
<keyword evidence="10" id="KW-1185">Reference proteome</keyword>
<dbReference type="PANTHER" id="PTHR47683:SF3">
    <property type="entry name" value="RIBOSOMAL LARGE SUBUNIT PSEUDOURIDINE SYNTHASE B"/>
    <property type="match status" value="1"/>
</dbReference>
<evidence type="ECO:0000256" key="1">
    <source>
        <dbReference type="ARBA" id="ARBA00000073"/>
    </source>
</evidence>
<evidence type="ECO:0000259" key="8">
    <source>
        <dbReference type="SMART" id="SM00363"/>
    </source>
</evidence>
<dbReference type="Pfam" id="PF01479">
    <property type="entry name" value="S4"/>
    <property type="match status" value="1"/>
</dbReference>
<feature type="compositionally biased region" description="Basic residues" evidence="7">
    <location>
        <begin position="476"/>
        <end position="486"/>
    </location>
</feature>
<dbReference type="InterPro" id="IPR002942">
    <property type="entry name" value="S4_RNA-bd"/>
</dbReference>
<comment type="caution">
    <text evidence="9">The sequence shown here is derived from an EMBL/GenBank/DDBJ whole genome shotgun (WGS) entry which is preliminary data.</text>
</comment>
<keyword evidence="4 6" id="KW-0413">Isomerase</keyword>
<gene>
    <name evidence="9" type="ORF">O9A_00553</name>
</gene>
<dbReference type="Gene3D" id="3.10.290.10">
    <property type="entry name" value="RNA-binding S4 domain"/>
    <property type="match status" value="1"/>
</dbReference>
<dbReference type="PROSITE" id="PS01149">
    <property type="entry name" value="PSI_RSU"/>
    <property type="match status" value="1"/>
</dbReference>
<evidence type="ECO:0000256" key="5">
    <source>
        <dbReference type="PROSITE-ProRule" id="PRU00182"/>
    </source>
</evidence>
<protein>
    <recommendedName>
        <fullName evidence="6">Pseudouridine synthase</fullName>
        <ecNumber evidence="6">5.4.99.-</ecNumber>
    </recommendedName>
</protein>
<dbReference type="EC" id="5.4.99.-" evidence="6"/>
<dbReference type="GO" id="GO:0003723">
    <property type="term" value="F:RNA binding"/>
    <property type="evidence" value="ECO:0007669"/>
    <property type="project" value="UniProtKB-KW"/>
</dbReference>
<reference evidence="9 10" key="1">
    <citation type="submission" date="2012-04" db="EMBL/GenBank/DDBJ databases">
        <title>The Genome Sequence of Bartonella koehlerae C-29.</title>
        <authorList>
            <consortium name="The Broad Institute Genome Sequencing Platform"/>
            <consortium name="The Broad Institute Genome Sequencing Center for Infectious Disease"/>
            <person name="Feldgarden M."/>
            <person name="Kirby J."/>
            <person name="Kosoy M."/>
            <person name="Birtles R."/>
            <person name="Probert W.S."/>
            <person name="Chiaraviglio L."/>
            <person name="Walker B."/>
            <person name="Young S.K."/>
            <person name="Zeng Q."/>
            <person name="Gargeya S."/>
            <person name="Fitzgerald M."/>
            <person name="Haas B."/>
            <person name="Abouelleil A."/>
            <person name="Alvarado L."/>
            <person name="Arachchi H.M."/>
            <person name="Berlin A.M."/>
            <person name="Chapman S.B."/>
            <person name="Goldberg J."/>
            <person name="Griggs A."/>
            <person name="Gujja S."/>
            <person name="Hansen M."/>
            <person name="Howarth C."/>
            <person name="Imamovic A."/>
            <person name="Larimer J."/>
            <person name="McCowen C."/>
            <person name="Montmayeur A."/>
            <person name="Murphy C."/>
            <person name="Neiman D."/>
            <person name="Pearson M."/>
            <person name="Priest M."/>
            <person name="Roberts A."/>
            <person name="Saif S."/>
            <person name="Shea T."/>
            <person name="Sisk P."/>
            <person name="Sykes S."/>
            <person name="Wortman J."/>
            <person name="Nusbaum C."/>
            <person name="Birren B."/>
        </authorList>
    </citation>
    <scope>NUCLEOTIDE SEQUENCE [LARGE SCALE GENOMIC DNA]</scope>
    <source>
        <strain evidence="9 10">C-29</strain>
    </source>
</reference>
<proteinExistence type="inferred from homology"/>
<dbReference type="InterPro" id="IPR050343">
    <property type="entry name" value="RsuA_PseudoU_synthase"/>
</dbReference>
<keyword evidence="3 5" id="KW-0694">RNA-binding</keyword>
<dbReference type="Proteomes" id="UP000027015">
    <property type="component" value="Unassembled WGS sequence"/>
</dbReference>
<evidence type="ECO:0000256" key="2">
    <source>
        <dbReference type="ARBA" id="ARBA00008348"/>
    </source>
</evidence>
<accession>A0A067W712</accession>
<dbReference type="Gene3D" id="3.30.70.580">
    <property type="entry name" value="Pseudouridine synthase I, catalytic domain, N-terminal subdomain"/>
    <property type="match status" value="1"/>
</dbReference>
<dbReference type="SMART" id="SM00363">
    <property type="entry name" value="S4"/>
    <property type="match status" value="1"/>
</dbReference>
<feature type="domain" description="RNA-binding S4" evidence="8">
    <location>
        <begin position="41"/>
        <end position="102"/>
    </location>
</feature>
<dbReference type="SUPFAM" id="SSF55120">
    <property type="entry name" value="Pseudouridine synthase"/>
    <property type="match status" value="1"/>
</dbReference>
<dbReference type="PANTHER" id="PTHR47683">
    <property type="entry name" value="PSEUDOURIDINE SYNTHASE FAMILY PROTEIN-RELATED"/>
    <property type="match status" value="1"/>
</dbReference>
<comment type="similarity">
    <text evidence="2 6">Belongs to the pseudouridine synthase RsuA family.</text>
</comment>
<dbReference type="eggNOG" id="COG1187">
    <property type="taxonomic scope" value="Bacteria"/>
</dbReference>
<evidence type="ECO:0000256" key="7">
    <source>
        <dbReference type="SAM" id="MobiDB-lite"/>
    </source>
</evidence>
<evidence type="ECO:0000313" key="10">
    <source>
        <dbReference type="Proteomes" id="UP000027015"/>
    </source>
</evidence>
<dbReference type="GO" id="GO:0120159">
    <property type="term" value="F:rRNA pseudouridine synthase activity"/>
    <property type="evidence" value="ECO:0007669"/>
    <property type="project" value="UniProtKB-ARBA"/>
</dbReference>
<feature type="compositionally biased region" description="Basic and acidic residues" evidence="7">
    <location>
        <begin position="451"/>
        <end position="464"/>
    </location>
</feature>
<dbReference type="InterPro" id="IPR000748">
    <property type="entry name" value="PsdUridine_synth_RsuA/RluB/E/F"/>
</dbReference>
<dbReference type="InterPro" id="IPR018496">
    <property type="entry name" value="PsdUridine_synth_RsuA/RluB_CS"/>
</dbReference>
<dbReference type="SUPFAM" id="SSF55174">
    <property type="entry name" value="Alpha-L RNA-binding motif"/>
    <property type="match status" value="1"/>
</dbReference>
<dbReference type="CDD" id="cd00165">
    <property type="entry name" value="S4"/>
    <property type="match status" value="1"/>
</dbReference>
<dbReference type="InterPro" id="IPR020094">
    <property type="entry name" value="TruA/RsuA/RluB/E/F_N"/>
</dbReference>
<dbReference type="PROSITE" id="PS50889">
    <property type="entry name" value="S4"/>
    <property type="match status" value="1"/>
</dbReference>
<name>A0A067W712_9HYPH</name>
<evidence type="ECO:0000313" key="9">
    <source>
        <dbReference type="EMBL" id="KEC55775.1"/>
    </source>
</evidence>
<dbReference type="InterPro" id="IPR042092">
    <property type="entry name" value="PsdUridine_s_RsuA/RluB/E/F_cat"/>
</dbReference>
<dbReference type="InterPro" id="IPR036986">
    <property type="entry name" value="S4_RNA-bd_sf"/>
</dbReference>
<dbReference type="InterPro" id="IPR006145">
    <property type="entry name" value="PsdUridine_synth_RsuA/RluA"/>
</dbReference>
<organism evidence="9 10">
    <name type="scientific">Bartonella koehlerae C-29</name>
    <dbReference type="NCBI Taxonomy" id="1134510"/>
    <lineage>
        <taxon>Bacteria</taxon>
        <taxon>Pseudomonadati</taxon>
        <taxon>Pseudomonadota</taxon>
        <taxon>Alphaproteobacteria</taxon>
        <taxon>Hyphomicrobiales</taxon>
        <taxon>Bartonellaceae</taxon>
        <taxon>Bartonella</taxon>
    </lineage>
</organism>
<sequence>MINDCVTPPFQDKQYSACEQFAERTRRDWCEKQMNENSDSERIAKRLARAGVASRRDAEMMISAGRIVVNGTVVTTPALKVTRSDVIKVDGKPLSPIERTRLWLYHKPTGLVTTHRDPKGRPTVFNNLPKEMPRVLSVGRLDINTEGLLLLTNDGGLAHVLELPLTGWVRKYRVRAHGRVKQSALDNLKNGIAIDGIFYGSIEASIEREQGSNIWLSVALREGKNREIKNILGTLGLSVNRLIRVSYGPFQLSDLEEGAVREIKGRMLRDQLGERLIMQANANFDAPILKLFSNAAVVAEKRSHKNLAFANDGWIFSRGGDVWRRQKDSSAEHGRMRLSTKLDKKFICKEKSEEGKTERFLPRSRRSNVWMAPGARPQSANRKSFYNSKDTHHVYKNDLSVERFFHREKQSEYQLRKGKGVGFDQKCGRTSYGKARVSSKNDGFLKKGGKVMKDSHDEHPFENRRRAKSFYETVKKSRTHSGHAKTVKQFGGPLASRWR</sequence>
<dbReference type="FunFam" id="3.10.290.10:FF:000003">
    <property type="entry name" value="Pseudouridine synthase"/>
    <property type="match status" value="1"/>
</dbReference>
<dbReference type="NCBIfam" id="TIGR00093">
    <property type="entry name" value="pseudouridine synthase"/>
    <property type="match status" value="1"/>
</dbReference>
<dbReference type="InterPro" id="IPR020103">
    <property type="entry name" value="PsdUridine_synth_cat_dom_sf"/>
</dbReference>
<evidence type="ECO:0000256" key="3">
    <source>
        <dbReference type="ARBA" id="ARBA00022884"/>
    </source>
</evidence>
<comment type="catalytic activity">
    <reaction evidence="1">
        <text>a uridine in RNA = a pseudouridine in RNA</text>
        <dbReference type="Rhea" id="RHEA:48348"/>
        <dbReference type="Rhea" id="RHEA-COMP:12068"/>
        <dbReference type="Rhea" id="RHEA-COMP:12069"/>
        <dbReference type="ChEBI" id="CHEBI:65314"/>
        <dbReference type="ChEBI" id="CHEBI:65315"/>
    </reaction>
</comment>
<evidence type="ECO:0000256" key="4">
    <source>
        <dbReference type="ARBA" id="ARBA00023235"/>
    </source>
</evidence>
<dbReference type="Pfam" id="PF00849">
    <property type="entry name" value="PseudoU_synth_2"/>
    <property type="match status" value="1"/>
</dbReference>
<dbReference type="PATRIC" id="fig|1134510.3.peg.645"/>
<dbReference type="AlphaFoldDB" id="A0A067W712"/>